<keyword evidence="2" id="KW-0378">Hydrolase</keyword>
<sequence length="132" mass="14508">MAMMSKFASPAADYVEHRLSLDKVCISKPSATYFLKSAGQAMAVGIHADALLVVDSSAKPVHGSIVVVAEMGEYVLRRLRLYPYRALEFLDGSGQERELGNEDSDDGIEVFGVVTYCVNDMRSCEWDDVPII</sequence>
<dbReference type="EC" id="3.4.21.-" evidence="2"/>
<dbReference type="InterPro" id="IPR036286">
    <property type="entry name" value="LexA/Signal_pep-like_sf"/>
</dbReference>
<accession>A0A3S4EJC8</accession>
<proteinExistence type="predicted"/>
<dbReference type="RefSeq" id="WP_004965969.1">
    <property type="nucleotide sequence ID" value="NZ_LR134117.1"/>
</dbReference>
<dbReference type="EMBL" id="LR134117">
    <property type="protein sequence ID" value="VDZ65967.1"/>
    <property type="molecule type" value="Genomic_DNA"/>
</dbReference>
<name>A0A3S4EJC8_SEROD</name>
<reference evidence="2 3" key="1">
    <citation type="submission" date="2018-12" db="EMBL/GenBank/DDBJ databases">
        <authorList>
            <consortium name="Pathogen Informatics"/>
        </authorList>
    </citation>
    <scope>NUCLEOTIDE SEQUENCE [LARGE SCALE GENOMIC DNA]</scope>
    <source>
        <strain evidence="2 3">NCTC11214</strain>
    </source>
</reference>
<evidence type="ECO:0000313" key="3">
    <source>
        <dbReference type="Proteomes" id="UP000281391"/>
    </source>
</evidence>
<dbReference type="Proteomes" id="UP000281391">
    <property type="component" value="Chromosome"/>
</dbReference>
<dbReference type="InterPro" id="IPR015927">
    <property type="entry name" value="Peptidase_S24_S26A/B/C"/>
</dbReference>
<dbReference type="KEGG" id="sof:NCTC11214_05738"/>
<evidence type="ECO:0000259" key="1">
    <source>
        <dbReference type="Pfam" id="PF00717"/>
    </source>
</evidence>
<organism evidence="2 3">
    <name type="scientific">Serratia odorifera</name>
    <dbReference type="NCBI Taxonomy" id="618"/>
    <lineage>
        <taxon>Bacteria</taxon>
        <taxon>Pseudomonadati</taxon>
        <taxon>Pseudomonadota</taxon>
        <taxon>Gammaproteobacteria</taxon>
        <taxon>Enterobacterales</taxon>
        <taxon>Yersiniaceae</taxon>
        <taxon>Serratia</taxon>
    </lineage>
</organism>
<feature type="domain" description="Peptidase S24/S26A/S26B/S26C" evidence="1">
    <location>
        <begin position="10"/>
        <end position="112"/>
    </location>
</feature>
<gene>
    <name evidence="2" type="primary">umuD_2</name>
    <name evidence="2" type="ORF">NCTC11214_05738</name>
</gene>
<dbReference type="GO" id="GO:0016787">
    <property type="term" value="F:hydrolase activity"/>
    <property type="evidence" value="ECO:0007669"/>
    <property type="project" value="UniProtKB-KW"/>
</dbReference>
<dbReference type="Gene3D" id="2.10.109.10">
    <property type="entry name" value="Umud Fragment, subunit A"/>
    <property type="match status" value="1"/>
</dbReference>
<dbReference type="SUPFAM" id="SSF51306">
    <property type="entry name" value="LexA/Signal peptidase"/>
    <property type="match status" value="1"/>
</dbReference>
<protein>
    <submittedName>
        <fullName evidence="2">DNA polymerase V subunit UmuD</fullName>
        <ecNumber evidence="2">3.4.21.-</ecNumber>
    </submittedName>
</protein>
<evidence type="ECO:0000313" key="2">
    <source>
        <dbReference type="EMBL" id="VDZ65967.1"/>
    </source>
</evidence>
<dbReference type="AlphaFoldDB" id="A0A3S4EJC8"/>
<dbReference type="Pfam" id="PF00717">
    <property type="entry name" value="Peptidase_S24"/>
    <property type="match status" value="1"/>
</dbReference>